<evidence type="ECO:0000259" key="8">
    <source>
        <dbReference type="PROSITE" id="PS50839"/>
    </source>
</evidence>
<dbReference type="GO" id="GO:0016020">
    <property type="term" value="C:membrane"/>
    <property type="evidence" value="ECO:0007669"/>
    <property type="project" value="UniProtKB-SubCell"/>
</dbReference>
<dbReference type="RefSeq" id="WP_070099380.1">
    <property type="nucleotide sequence ID" value="NZ_AP012547.1"/>
</dbReference>
<dbReference type="InterPro" id="IPR001633">
    <property type="entry name" value="EAL_dom"/>
</dbReference>
<feature type="domain" description="GGDEF" evidence="10">
    <location>
        <begin position="634"/>
        <end position="779"/>
    </location>
</feature>
<dbReference type="SUPFAM" id="SSF141868">
    <property type="entry name" value="EAL domain-like"/>
    <property type="match status" value="1"/>
</dbReference>
<dbReference type="SMART" id="SM00052">
    <property type="entry name" value="EAL"/>
    <property type="match status" value="1"/>
</dbReference>
<protein>
    <submittedName>
        <fullName evidence="11">PAS domain S-box/diguanylate cyclase (GGDEF) domain-containing protein</fullName>
    </submittedName>
</protein>
<keyword evidence="4 6" id="KW-0472">Membrane</keyword>
<accession>W0SG82</accession>
<feature type="transmembrane region" description="Helical" evidence="6">
    <location>
        <begin position="295"/>
        <end position="314"/>
    </location>
</feature>
<dbReference type="SUPFAM" id="SSF55785">
    <property type="entry name" value="PYP-like sensor domain (PAS domain)"/>
    <property type="match status" value="2"/>
</dbReference>
<feature type="domain" description="EAL" evidence="9">
    <location>
        <begin position="788"/>
        <end position="1042"/>
    </location>
</feature>
<organism evidence="11 12">
    <name type="scientific">Sulfuritalea hydrogenivorans sk43H</name>
    <dbReference type="NCBI Taxonomy" id="1223802"/>
    <lineage>
        <taxon>Bacteria</taxon>
        <taxon>Pseudomonadati</taxon>
        <taxon>Pseudomonadota</taxon>
        <taxon>Betaproteobacteria</taxon>
        <taxon>Nitrosomonadales</taxon>
        <taxon>Sterolibacteriaceae</taxon>
        <taxon>Sulfuritalea</taxon>
    </lineage>
</organism>
<dbReference type="SMART" id="SM00267">
    <property type="entry name" value="GGDEF"/>
    <property type="match status" value="1"/>
</dbReference>
<dbReference type="FunFam" id="3.20.20.450:FF:000001">
    <property type="entry name" value="Cyclic di-GMP phosphodiesterase yahA"/>
    <property type="match status" value="1"/>
</dbReference>
<dbReference type="PANTHER" id="PTHR44757">
    <property type="entry name" value="DIGUANYLATE CYCLASE DGCP"/>
    <property type="match status" value="1"/>
</dbReference>
<dbReference type="Gene3D" id="3.30.450.20">
    <property type="entry name" value="PAS domain"/>
    <property type="match status" value="2"/>
</dbReference>
<dbReference type="Gene3D" id="3.30.450.350">
    <property type="entry name" value="CHASE domain"/>
    <property type="match status" value="1"/>
</dbReference>
<dbReference type="AlphaFoldDB" id="W0SG82"/>
<evidence type="ECO:0000259" key="9">
    <source>
        <dbReference type="PROSITE" id="PS50883"/>
    </source>
</evidence>
<dbReference type="Proteomes" id="UP000031637">
    <property type="component" value="Chromosome"/>
</dbReference>
<dbReference type="Gene3D" id="3.30.70.270">
    <property type="match status" value="1"/>
</dbReference>
<dbReference type="GO" id="GO:0007165">
    <property type="term" value="P:signal transduction"/>
    <property type="evidence" value="ECO:0007669"/>
    <property type="project" value="UniProtKB-ARBA"/>
</dbReference>
<keyword evidence="3 6" id="KW-1133">Transmembrane helix</keyword>
<comment type="catalytic activity">
    <reaction evidence="5">
        <text>3',3'-c-di-GMP + H2O = 5'-phosphoguanylyl(3'-&gt;5')guanosine + H(+)</text>
        <dbReference type="Rhea" id="RHEA:24902"/>
        <dbReference type="ChEBI" id="CHEBI:15377"/>
        <dbReference type="ChEBI" id="CHEBI:15378"/>
        <dbReference type="ChEBI" id="CHEBI:58754"/>
        <dbReference type="ChEBI" id="CHEBI:58805"/>
        <dbReference type="EC" id="3.1.4.52"/>
    </reaction>
    <physiologicalReaction direction="left-to-right" evidence="5">
        <dbReference type="Rhea" id="RHEA:24903"/>
    </physiologicalReaction>
</comment>
<evidence type="ECO:0000313" key="12">
    <source>
        <dbReference type="Proteomes" id="UP000031637"/>
    </source>
</evidence>
<comment type="subcellular location">
    <subcellularLocation>
        <location evidence="1">Membrane</location>
    </subcellularLocation>
</comment>
<evidence type="ECO:0000256" key="5">
    <source>
        <dbReference type="ARBA" id="ARBA00051114"/>
    </source>
</evidence>
<dbReference type="HOGENOM" id="CLU_000445_70_20_4"/>
<keyword evidence="2 6" id="KW-0812">Transmembrane</keyword>
<evidence type="ECO:0000256" key="4">
    <source>
        <dbReference type="ARBA" id="ARBA00023136"/>
    </source>
</evidence>
<dbReference type="PROSITE" id="PS50887">
    <property type="entry name" value="GGDEF"/>
    <property type="match status" value="1"/>
</dbReference>
<dbReference type="InterPro" id="IPR013656">
    <property type="entry name" value="PAS_4"/>
</dbReference>
<dbReference type="STRING" id="1223802.SUTH_02152"/>
<dbReference type="InterPro" id="IPR000160">
    <property type="entry name" value="GGDEF_dom"/>
</dbReference>
<evidence type="ECO:0000256" key="1">
    <source>
        <dbReference type="ARBA" id="ARBA00004370"/>
    </source>
</evidence>
<dbReference type="PANTHER" id="PTHR44757:SF2">
    <property type="entry name" value="BIOFILM ARCHITECTURE MAINTENANCE PROTEIN MBAA"/>
    <property type="match status" value="1"/>
</dbReference>
<dbReference type="Pfam" id="PF00990">
    <property type="entry name" value="GGDEF"/>
    <property type="match status" value="1"/>
</dbReference>
<dbReference type="InterPro" id="IPR035965">
    <property type="entry name" value="PAS-like_dom_sf"/>
</dbReference>
<feature type="domain" description="CHASE" evidence="8">
    <location>
        <begin position="124"/>
        <end position="276"/>
    </location>
</feature>
<evidence type="ECO:0000259" key="7">
    <source>
        <dbReference type="PROSITE" id="PS50112"/>
    </source>
</evidence>
<dbReference type="Gene3D" id="3.20.20.450">
    <property type="entry name" value="EAL domain"/>
    <property type="match status" value="1"/>
</dbReference>
<dbReference type="SMART" id="SM01079">
    <property type="entry name" value="CHASE"/>
    <property type="match status" value="1"/>
</dbReference>
<evidence type="ECO:0000256" key="6">
    <source>
        <dbReference type="SAM" id="Phobius"/>
    </source>
</evidence>
<dbReference type="CDD" id="cd00130">
    <property type="entry name" value="PAS"/>
    <property type="match status" value="2"/>
</dbReference>
<keyword evidence="12" id="KW-1185">Reference proteome</keyword>
<dbReference type="CDD" id="cd01948">
    <property type="entry name" value="EAL"/>
    <property type="match status" value="1"/>
</dbReference>
<dbReference type="InterPro" id="IPR042240">
    <property type="entry name" value="CHASE_sf"/>
</dbReference>
<dbReference type="NCBIfam" id="TIGR00254">
    <property type="entry name" value="GGDEF"/>
    <property type="match status" value="1"/>
</dbReference>
<evidence type="ECO:0000313" key="11">
    <source>
        <dbReference type="EMBL" id="BAO29942.1"/>
    </source>
</evidence>
<evidence type="ECO:0000256" key="2">
    <source>
        <dbReference type="ARBA" id="ARBA00022692"/>
    </source>
</evidence>
<feature type="transmembrane region" description="Helical" evidence="6">
    <location>
        <begin position="6"/>
        <end position="24"/>
    </location>
</feature>
<name>W0SG82_9PROT</name>
<evidence type="ECO:0000256" key="3">
    <source>
        <dbReference type="ARBA" id="ARBA00022989"/>
    </source>
</evidence>
<evidence type="ECO:0000259" key="10">
    <source>
        <dbReference type="PROSITE" id="PS50887"/>
    </source>
</evidence>
<dbReference type="SMART" id="SM00091">
    <property type="entry name" value="PAS"/>
    <property type="match status" value="2"/>
</dbReference>
<dbReference type="InterPro" id="IPR029787">
    <property type="entry name" value="Nucleotide_cyclase"/>
</dbReference>
<dbReference type="EMBL" id="AP012547">
    <property type="protein sequence ID" value="BAO29942.1"/>
    <property type="molecule type" value="Genomic_DNA"/>
</dbReference>
<dbReference type="NCBIfam" id="TIGR00229">
    <property type="entry name" value="sensory_box"/>
    <property type="match status" value="2"/>
</dbReference>
<dbReference type="SUPFAM" id="SSF55073">
    <property type="entry name" value="Nucleotide cyclase"/>
    <property type="match status" value="1"/>
</dbReference>
<dbReference type="InterPro" id="IPR043128">
    <property type="entry name" value="Rev_trsase/Diguanyl_cyclase"/>
</dbReference>
<dbReference type="GO" id="GO:0071732">
    <property type="term" value="P:cellular response to nitric oxide"/>
    <property type="evidence" value="ECO:0007669"/>
    <property type="project" value="UniProtKB-ARBA"/>
</dbReference>
<dbReference type="PROSITE" id="PS50112">
    <property type="entry name" value="PAS"/>
    <property type="match status" value="2"/>
</dbReference>
<dbReference type="PROSITE" id="PS50839">
    <property type="entry name" value="CHASE"/>
    <property type="match status" value="1"/>
</dbReference>
<dbReference type="Pfam" id="PF03924">
    <property type="entry name" value="CHASE"/>
    <property type="match status" value="1"/>
</dbReference>
<dbReference type="InterPro" id="IPR052155">
    <property type="entry name" value="Biofilm_reg_signaling"/>
</dbReference>
<reference evidence="11 12" key="1">
    <citation type="journal article" date="2014" name="Syst. Appl. Microbiol.">
        <title>Complete genomes of freshwater sulfur oxidizers Sulfuricella denitrificans skB26 and Sulfuritalea hydrogenivorans sk43H: genetic insights into the sulfur oxidation pathway of betaproteobacteria.</title>
        <authorList>
            <person name="Watanabe T."/>
            <person name="Kojima H."/>
            <person name="Fukui M."/>
        </authorList>
    </citation>
    <scope>NUCLEOTIDE SEQUENCE [LARGE SCALE GENOMIC DNA]</scope>
    <source>
        <strain evidence="11">DSM22779</strain>
    </source>
</reference>
<dbReference type="InterPro" id="IPR006189">
    <property type="entry name" value="CHASE_dom"/>
</dbReference>
<dbReference type="InterPro" id="IPR035919">
    <property type="entry name" value="EAL_sf"/>
</dbReference>
<feature type="domain" description="PAS" evidence="7">
    <location>
        <begin position="471"/>
        <end position="511"/>
    </location>
</feature>
<sequence length="1042" mass="114988">MGLWPAWIALACSLALTAVVWRYSSEDVERQLRLEFEAEATQARADLDSRMAAYTQTLRGAAALFAASERVTSKDWRDYVAGLKLETNYPGIQAVIFSRSVAESELGALVRSMRNNGMPDFAAHPAGRREHYVVNVYAEPRVGLNNKAIGLDMWQNPESRETMQRARGAGEPMITGRVTLLIDDQNPVPSFIMYLPVMTGSGKEVFGYVLSPVRMPALMADLLKRNPRGISLSIHDGTVAREENLLYSSDPEQIGPPARFGFSEKAVVGGRPWTLTYSSRPALEARGDTSRPTKVLLGGLLGSALLFSIALSLATNRDRAVRLAGRMTASLRESEAQFRVLVEQAPDAIAVYDVDLGRFIEANSQAEQLFGCPREELLAGGPERFLPPGIFNGKFASENLQEMIDRVLAGDHITMESSFLNAQGQSLHCEMRLVRLPAVGRRLVRGSFVDITERRLAEKARAQEQETQRHSEERVRLLLNSTGEAIYGIDREGRCTFCNPAGVRMLGWADERDLLGHEMHGLTHFQKPDGSAYPADECPIYKVLETGEDIWVEDEVFFRADGLGFPVRYGAHPLRRDGKIVGVVVTFTDITLRKAAETEIRNLAFYDPLTGLPNRRLMLDRLCQALTSSARRGRHGALMLFDLDDFKTLNDTLGHDVGDQFLVEVAARMESCIREGDTVARLGGDEFVVILEDLDAEASAATQAEIVAVKIQAALNQPYALHASYADDRDTRSYHCTSSIGITLFRDQSLSADELLKRADTAMYQAKAAGRNTLRFFDPEMQAAVAARAILNSDLRSAVRDRQFLLHYQPQVDGAGLVTGVEALVRWQHPRRGMVPPGDFIPLAEDNGLILPLGRWVLETACQQLAVWGQREESSHLTMAVNVSGREFRQKNFVDDVLAILRDTGASSARLKLELTESLLLHDVEDMIAKMAALQGEGVSFSLDDFGTGYSSLSYLKRLPLGQLKIDQSFVQDVLDDNNDAAIVRTIIALGQSLGLGVIAEGVETQGQREFLARQGCQAYQGFLFGRPGTADDLLKGCKADD</sequence>
<dbReference type="InterPro" id="IPR000014">
    <property type="entry name" value="PAS"/>
</dbReference>
<feature type="domain" description="PAS" evidence="7">
    <location>
        <begin position="334"/>
        <end position="378"/>
    </location>
</feature>
<dbReference type="FunFam" id="3.30.70.270:FF:000001">
    <property type="entry name" value="Diguanylate cyclase domain protein"/>
    <property type="match status" value="1"/>
</dbReference>
<dbReference type="KEGG" id="shd:SUTH_02152"/>
<dbReference type="PROSITE" id="PS50883">
    <property type="entry name" value="EAL"/>
    <property type="match status" value="1"/>
</dbReference>
<dbReference type="CDD" id="cd01949">
    <property type="entry name" value="GGDEF"/>
    <property type="match status" value="1"/>
</dbReference>
<gene>
    <name evidence="11" type="ORF">SUTH_02152</name>
</gene>
<dbReference type="Pfam" id="PF00563">
    <property type="entry name" value="EAL"/>
    <property type="match status" value="1"/>
</dbReference>
<dbReference type="Pfam" id="PF08448">
    <property type="entry name" value="PAS_4"/>
    <property type="match status" value="2"/>
</dbReference>
<proteinExistence type="predicted"/>
<dbReference type="GO" id="GO:0071111">
    <property type="term" value="F:cyclic-guanylate-specific phosphodiesterase activity"/>
    <property type="evidence" value="ECO:0007669"/>
    <property type="project" value="UniProtKB-EC"/>
</dbReference>